<feature type="domain" description="HhH-GPD" evidence="11">
    <location>
        <begin position="39"/>
        <end position="186"/>
    </location>
</feature>
<dbReference type="Gene3D" id="1.10.1670.10">
    <property type="entry name" value="Helix-hairpin-Helix base-excision DNA repair enzymes (C-terminal)"/>
    <property type="match status" value="1"/>
</dbReference>
<feature type="binding site" evidence="10">
    <location>
        <position position="198"/>
    </location>
    <ligand>
        <name>[4Fe-4S] cluster</name>
        <dbReference type="ChEBI" id="CHEBI:49883"/>
    </ligand>
</feature>
<comment type="caution">
    <text evidence="12">The sequence shown here is derived from an EMBL/GenBank/DDBJ whole genome shotgun (WGS) entry which is preliminary data.</text>
</comment>
<proteinExistence type="inferred from homology"/>
<keyword evidence="10" id="KW-0238">DNA-binding</keyword>
<accession>A0A4R1KCH5</accession>
<dbReference type="PROSITE" id="PS00764">
    <property type="entry name" value="ENDONUCLEASE_III_1"/>
    <property type="match status" value="1"/>
</dbReference>
<keyword evidence="10 12" id="KW-0456">Lyase</keyword>
<evidence type="ECO:0000256" key="1">
    <source>
        <dbReference type="ARBA" id="ARBA00008343"/>
    </source>
</evidence>
<dbReference type="SMART" id="SM00478">
    <property type="entry name" value="ENDO3c"/>
    <property type="match status" value="1"/>
</dbReference>
<dbReference type="GO" id="GO:0046872">
    <property type="term" value="F:metal ion binding"/>
    <property type="evidence" value="ECO:0007669"/>
    <property type="project" value="UniProtKB-KW"/>
</dbReference>
<keyword evidence="3 10" id="KW-0479">Metal-binding</keyword>
<dbReference type="AlphaFoldDB" id="A0A4R1KCH5"/>
<keyword evidence="12" id="KW-0540">Nuclease</keyword>
<dbReference type="Pfam" id="PF00633">
    <property type="entry name" value="HHH"/>
    <property type="match status" value="1"/>
</dbReference>
<dbReference type="NCBIfam" id="TIGR01083">
    <property type="entry name" value="nth"/>
    <property type="match status" value="1"/>
</dbReference>
<dbReference type="PANTHER" id="PTHR10359">
    <property type="entry name" value="A/G-SPECIFIC ADENINE GLYCOSYLASE/ENDONUCLEASE III"/>
    <property type="match status" value="1"/>
</dbReference>
<sequence>MDKQQLSQIFENYLAGNWAHARCSLNYENPFQLICATALSAQCTDKRVNEITPNLFRAYPDAFALANADYDSVAAIVKSAGLYQTKAKNLISMAKALVERHGGEVPDTMEELTALAGVGRKTANVILGNIWHRPGVVVDTHVKRISNRLGLVNSDDPVKIERELEQLIDGENHCIWGHRCISFGREICTAKSPKCTICGVKDVCKYYASL</sequence>
<evidence type="ECO:0000313" key="12">
    <source>
        <dbReference type="EMBL" id="TCK61857.1"/>
    </source>
</evidence>
<keyword evidence="12" id="KW-0255">Endonuclease</keyword>
<name>A0A4R1KCH5_9BACT</name>
<keyword evidence="5 10" id="KW-0378">Hydrolase</keyword>
<dbReference type="InterPro" id="IPR004035">
    <property type="entry name" value="Endouclease-III_FeS-bd_BS"/>
</dbReference>
<comment type="cofactor">
    <cofactor evidence="10">
        <name>[4Fe-4S] cluster</name>
        <dbReference type="ChEBI" id="CHEBI:49883"/>
    </cofactor>
    <text evidence="10">Binds 1 [4Fe-4S] cluster.</text>
</comment>
<keyword evidence="6 10" id="KW-0408">Iron</keyword>
<dbReference type="PIRSF" id="PIRSF001435">
    <property type="entry name" value="Nth"/>
    <property type="match status" value="1"/>
</dbReference>
<keyword evidence="7 10" id="KW-0411">Iron-sulfur</keyword>
<evidence type="ECO:0000256" key="6">
    <source>
        <dbReference type="ARBA" id="ARBA00023004"/>
    </source>
</evidence>
<dbReference type="Pfam" id="PF10576">
    <property type="entry name" value="EndIII_4Fe-2S"/>
    <property type="match status" value="1"/>
</dbReference>
<organism evidence="12 13">
    <name type="scientific">Seleniivibrio woodruffii</name>
    <dbReference type="NCBI Taxonomy" id="1078050"/>
    <lineage>
        <taxon>Bacteria</taxon>
        <taxon>Pseudomonadati</taxon>
        <taxon>Deferribacterota</taxon>
        <taxon>Deferribacteres</taxon>
        <taxon>Deferribacterales</taxon>
        <taxon>Geovibrionaceae</taxon>
        <taxon>Seleniivibrio</taxon>
    </lineage>
</organism>
<feature type="binding site" evidence="10">
    <location>
        <position position="195"/>
    </location>
    <ligand>
        <name>[4Fe-4S] cluster</name>
        <dbReference type="ChEBI" id="CHEBI:49883"/>
    </ligand>
</feature>
<dbReference type="OrthoDB" id="9800977at2"/>
<evidence type="ECO:0000256" key="10">
    <source>
        <dbReference type="HAMAP-Rule" id="MF_00942"/>
    </source>
</evidence>
<evidence type="ECO:0000313" key="13">
    <source>
        <dbReference type="Proteomes" id="UP000294614"/>
    </source>
</evidence>
<evidence type="ECO:0000256" key="3">
    <source>
        <dbReference type="ARBA" id="ARBA00022723"/>
    </source>
</evidence>
<comment type="catalytic activity">
    <reaction evidence="10">
        <text>2'-deoxyribonucleotide-(2'-deoxyribose 5'-phosphate)-2'-deoxyribonucleotide-DNA = a 3'-end 2'-deoxyribonucleotide-(2,3-dehydro-2,3-deoxyribose 5'-phosphate)-DNA + a 5'-end 5'-phospho-2'-deoxyribonucleoside-DNA + H(+)</text>
        <dbReference type="Rhea" id="RHEA:66592"/>
        <dbReference type="Rhea" id="RHEA-COMP:13180"/>
        <dbReference type="Rhea" id="RHEA-COMP:16897"/>
        <dbReference type="Rhea" id="RHEA-COMP:17067"/>
        <dbReference type="ChEBI" id="CHEBI:15378"/>
        <dbReference type="ChEBI" id="CHEBI:136412"/>
        <dbReference type="ChEBI" id="CHEBI:157695"/>
        <dbReference type="ChEBI" id="CHEBI:167181"/>
        <dbReference type="EC" id="4.2.99.18"/>
    </reaction>
</comment>
<dbReference type="EC" id="4.2.99.18" evidence="10"/>
<dbReference type="InterPro" id="IPR003651">
    <property type="entry name" value="Endonuclease3_FeS-loop_motif"/>
</dbReference>
<dbReference type="GO" id="GO:0051539">
    <property type="term" value="F:4 iron, 4 sulfur cluster binding"/>
    <property type="evidence" value="ECO:0007669"/>
    <property type="project" value="UniProtKB-UniRule"/>
</dbReference>
<dbReference type="HAMAP" id="MF_00942">
    <property type="entry name" value="Nth"/>
    <property type="match status" value="1"/>
</dbReference>
<evidence type="ECO:0000256" key="7">
    <source>
        <dbReference type="ARBA" id="ARBA00023014"/>
    </source>
</evidence>
<dbReference type="SUPFAM" id="SSF48150">
    <property type="entry name" value="DNA-glycosylase"/>
    <property type="match status" value="1"/>
</dbReference>
<dbReference type="GO" id="GO:0140078">
    <property type="term" value="F:class I DNA-(apurinic or apyrimidinic site) endonuclease activity"/>
    <property type="evidence" value="ECO:0007669"/>
    <property type="project" value="UniProtKB-EC"/>
</dbReference>
<evidence type="ECO:0000259" key="11">
    <source>
        <dbReference type="SMART" id="SM00478"/>
    </source>
</evidence>
<dbReference type="InterPro" id="IPR011257">
    <property type="entry name" value="DNA_glycosylase"/>
</dbReference>
<dbReference type="GO" id="GO:0003677">
    <property type="term" value="F:DNA binding"/>
    <property type="evidence" value="ECO:0007669"/>
    <property type="project" value="UniProtKB-UniRule"/>
</dbReference>
<keyword evidence="9 10" id="KW-0326">Glycosidase</keyword>
<dbReference type="InterPro" id="IPR003265">
    <property type="entry name" value="HhH-GPD_domain"/>
</dbReference>
<dbReference type="InterPro" id="IPR005759">
    <property type="entry name" value="Nth"/>
</dbReference>
<keyword evidence="8 10" id="KW-0234">DNA repair</keyword>
<evidence type="ECO:0000256" key="9">
    <source>
        <dbReference type="ARBA" id="ARBA00023295"/>
    </source>
</evidence>
<evidence type="ECO:0000256" key="2">
    <source>
        <dbReference type="ARBA" id="ARBA00022485"/>
    </source>
</evidence>
<dbReference type="GO" id="GO:0006285">
    <property type="term" value="P:base-excision repair, AP site formation"/>
    <property type="evidence" value="ECO:0007669"/>
    <property type="project" value="TreeGrafter"/>
</dbReference>
<dbReference type="CDD" id="cd00056">
    <property type="entry name" value="ENDO3c"/>
    <property type="match status" value="1"/>
</dbReference>
<comment type="similarity">
    <text evidence="1 10">Belongs to the Nth/MutY family.</text>
</comment>
<evidence type="ECO:0000256" key="5">
    <source>
        <dbReference type="ARBA" id="ARBA00022801"/>
    </source>
</evidence>
<reference evidence="12 13" key="1">
    <citation type="submission" date="2019-03" db="EMBL/GenBank/DDBJ databases">
        <title>Genomic Encyclopedia of Type Strains, Phase IV (KMG-IV): sequencing the most valuable type-strain genomes for metagenomic binning, comparative biology and taxonomic classification.</title>
        <authorList>
            <person name="Goeker M."/>
        </authorList>
    </citation>
    <scope>NUCLEOTIDE SEQUENCE [LARGE SCALE GENOMIC DNA]</scope>
    <source>
        <strain evidence="12 13">DSM 24984</strain>
    </source>
</reference>
<dbReference type="InterPro" id="IPR000445">
    <property type="entry name" value="HhH_motif"/>
</dbReference>
<dbReference type="PANTHER" id="PTHR10359:SF18">
    <property type="entry name" value="ENDONUCLEASE III"/>
    <property type="match status" value="1"/>
</dbReference>
<feature type="binding site" evidence="10">
    <location>
        <position position="204"/>
    </location>
    <ligand>
        <name>[4Fe-4S] cluster</name>
        <dbReference type="ChEBI" id="CHEBI:49883"/>
    </ligand>
</feature>
<keyword evidence="4 10" id="KW-0227">DNA damage</keyword>
<dbReference type="Proteomes" id="UP000294614">
    <property type="component" value="Unassembled WGS sequence"/>
</dbReference>
<dbReference type="FunFam" id="1.10.340.30:FF:000001">
    <property type="entry name" value="Endonuclease III"/>
    <property type="match status" value="1"/>
</dbReference>
<comment type="function">
    <text evidence="10">DNA repair enzyme that has both DNA N-glycosylase activity and AP-lyase activity. The DNA N-glycosylase activity releases various damaged pyrimidines from DNA by cleaving the N-glycosidic bond, leaving an AP (apurinic/apyrimidinic) site. The AP-lyase activity cleaves the phosphodiester bond 3' to the AP site by a beta-elimination, leaving a 3'-terminal unsaturated sugar and a product with a terminal 5'-phosphate.</text>
</comment>
<dbReference type="Gene3D" id="1.10.340.30">
    <property type="entry name" value="Hypothetical protein, domain 2"/>
    <property type="match status" value="1"/>
</dbReference>
<evidence type="ECO:0000256" key="4">
    <source>
        <dbReference type="ARBA" id="ARBA00022763"/>
    </source>
</evidence>
<keyword evidence="2 10" id="KW-0004">4Fe-4S</keyword>
<gene>
    <name evidence="10" type="primary">nth</name>
    <name evidence="12" type="ORF">C8D98_0363</name>
</gene>
<dbReference type="RefSeq" id="WP_132871484.1">
    <property type="nucleotide sequence ID" value="NZ_SMGG01000003.1"/>
</dbReference>
<feature type="binding site" evidence="10">
    <location>
        <position position="188"/>
    </location>
    <ligand>
        <name>[4Fe-4S] cluster</name>
        <dbReference type="ChEBI" id="CHEBI:49883"/>
    </ligand>
</feature>
<dbReference type="EMBL" id="SMGG01000003">
    <property type="protein sequence ID" value="TCK61857.1"/>
    <property type="molecule type" value="Genomic_DNA"/>
</dbReference>
<protein>
    <recommendedName>
        <fullName evidence="10">Endonuclease III</fullName>
        <ecNumber evidence="10">4.2.99.18</ecNumber>
    </recommendedName>
    <alternativeName>
        <fullName evidence="10">DNA-(apurinic or apyrimidinic site) lyase</fullName>
    </alternativeName>
</protein>
<evidence type="ECO:0000256" key="8">
    <source>
        <dbReference type="ARBA" id="ARBA00023204"/>
    </source>
</evidence>
<dbReference type="Pfam" id="PF00730">
    <property type="entry name" value="HhH-GPD"/>
    <property type="match status" value="1"/>
</dbReference>
<dbReference type="InterPro" id="IPR023170">
    <property type="entry name" value="HhH_base_excis_C"/>
</dbReference>
<dbReference type="SMART" id="SM00525">
    <property type="entry name" value="FES"/>
    <property type="match status" value="1"/>
</dbReference>
<dbReference type="GO" id="GO:0019104">
    <property type="term" value="F:DNA N-glycosylase activity"/>
    <property type="evidence" value="ECO:0007669"/>
    <property type="project" value="UniProtKB-UniRule"/>
</dbReference>
<keyword evidence="13" id="KW-1185">Reference proteome</keyword>